<dbReference type="SUPFAM" id="SSF140718">
    <property type="entry name" value="Mediator hinge subcomplex-like"/>
    <property type="match status" value="1"/>
</dbReference>
<keyword evidence="2" id="KW-0805">Transcription regulation</keyword>
<keyword evidence="5" id="KW-0175">Coiled coil</keyword>
<keyword evidence="4" id="KW-0539">Nucleus</keyword>
<name>A0AAU9IJS2_9CILI</name>
<proteinExistence type="predicted"/>
<evidence type="ECO:0000256" key="3">
    <source>
        <dbReference type="ARBA" id="ARBA00023163"/>
    </source>
</evidence>
<evidence type="ECO:0000256" key="2">
    <source>
        <dbReference type="ARBA" id="ARBA00023015"/>
    </source>
</evidence>
<evidence type="ECO:0000313" key="7">
    <source>
        <dbReference type="Proteomes" id="UP001162131"/>
    </source>
</evidence>
<evidence type="ECO:0000256" key="5">
    <source>
        <dbReference type="SAM" id="Coils"/>
    </source>
</evidence>
<gene>
    <name evidence="6" type="ORF">BSTOLATCC_MIC14504</name>
</gene>
<feature type="coiled-coil region" evidence="5">
    <location>
        <begin position="71"/>
        <end position="105"/>
    </location>
</feature>
<reference evidence="6" key="1">
    <citation type="submission" date="2021-09" db="EMBL/GenBank/DDBJ databases">
        <authorList>
            <consortium name="AG Swart"/>
            <person name="Singh M."/>
            <person name="Singh A."/>
            <person name="Seah K."/>
            <person name="Emmerich C."/>
        </authorList>
    </citation>
    <scope>NUCLEOTIDE SEQUENCE</scope>
    <source>
        <strain evidence="6">ATCC30299</strain>
    </source>
</reference>
<protein>
    <recommendedName>
        <fullName evidence="8">Mediator of RNA polymerase II transcription subunit 21</fullName>
    </recommendedName>
</protein>
<evidence type="ECO:0000313" key="6">
    <source>
        <dbReference type="EMBL" id="CAG9315754.1"/>
    </source>
</evidence>
<evidence type="ECO:0000256" key="4">
    <source>
        <dbReference type="ARBA" id="ARBA00023242"/>
    </source>
</evidence>
<sequence length="113" mass="12757">MDYLSDLESNLANFTGKLYQGINEIQQQAAKLEPSERAKLVSSYSAQLVEAHQGIISSISKLPDELFSQTKEQQEGEIKTLQLQYEQAVERLEKLQKKAKIVNECVQESLDAL</sequence>
<dbReference type="Gene3D" id="6.10.280.10">
    <property type="entry name" value="Mediator complex, subunit Med21"/>
    <property type="match status" value="1"/>
</dbReference>
<organism evidence="6 7">
    <name type="scientific">Blepharisma stoltei</name>
    <dbReference type="NCBI Taxonomy" id="1481888"/>
    <lineage>
        <taxon>Eukaryota</taxon>
        <taxon>Sar</taxon>
        <taxon>Alveolata</taxon>
        <taxon>Ciliophora</taxon>
        <taxon>Postciliodesmatophora</taxon>
        <taxon>Heterotrichea</taxon>
        <taxon>Heterotrichida</taxon>
        <taxon>Blepharismidae</taxon>
        <taxon>Blepharisma</taxon>
    </lineage>
</organism>
<dbReference type="InterPro" id="IPR037212">
    <property type="entry name" value="Med7/Med21-like"/>
</dbReference>
<dbReference type="AlphaFoldDB" id="A0AAU9IJS2"/>
<comment type="subcellular location">
    <subcellularLocation>
        <location evidence="1">Nucleus</location>
    </subcellularLocation>
</comment>
<dbReference type="GO" id="GO:0016592">
    <property type="term" value="C:mediator complex"/>
    <property type="evidence" value="ECO:0007669"/>
    <property type="project" value="InterPro"/>
</dbReference>
<evidence type="ECO:0008006" key="8">
    <source>
        <dbReference type="Google" id="ProtNLM"/>
    </source>
</evidence>
<keyword evidence="7" id="KW-1185">Reference proteome</keyword>
<keyword evidence="3" id="KW-0804">Transcription</keyword>
<accession>A0AAU9IJS2</accession>
<evidence type="ECO:0000256" key="1">
    <source>
        <dbReference type="ARBA" id="ARBA00004123"/>
    </source>
</evidence>
<comment type="caution">
    <text evidence="6">The sequence shown here is derived from an EMBL/GenBank/DDBJ whole genome shotgun (WGS) entry which is preliminary data.</text>
</comment>
<dbReference type="EMBL" id="CAJZBQ010000014">
    <property type="protein sequence ID" value="CAG9315754.1"/>
    <property type="molecule type" value="Genomic_DNA"/>
</dbReference>
<dbReference type="Proteomes" id="UP001162131">
    <property type="component" value="Unassembled WGS sequence"/>
</dbReference>